<dbReference type="Pfam" id="PF13443">
    <property type="entry name" value="HTH_26"/>
    <property type="match status" value="1"/>
</dbReference>
<dbReference type="Gene3D" id="1.10.260.40">
    <property type="entry name" value="lambda repressor-like DNA-binding domains"/>
    <property type="match status" value="1"/>
</dbReference>
<dbReference type="PANTHER" id="PTHR37301:SF1">
    <property type="entry name" value="DNA-BINDING PROTEIN"/>
    <property type="match status" value="1"/>
</dbReference>
<feature type="domain" description="HTH cro/C1-type" evidence="1">
    <location>
        <begin position="10"/>
        <end position="71"/>
    </location>
</feature>
<dbReference type="EMBL" id="BAABZQ010000001">
    <property type="protein sequence ID" value="GAA6500124.1"/>
    <property type="molecule type" value="Genomic_DNA"/>
</dbReference>
<reference evidence="2 3" key="1">
    <citation type="submission" date="2024-04" db="EMBL/GenBank/DDBJ databases">
        <title>Defined microbial consortia suppress multidrug-resistant proinflammatory Enterobacteriaceae via ecological control.</title>
        <authorList>
            <person name="Furuichi M."/>
            <person name="Kawaguchi T."/>
            <person name="Pust M."/>
            <person name="Yasuma K."/>
            <person name="Plichta D."/>
            <person name="Hasegawa N."/>
            <person name="Ohya T."/>
            <person name="Bhattarai S."/>
            <person name="Sasajima S."/>
            <person name="Aoto Y."/>
            <person name="Tuganbaev T."/>
            <person name="Yaginuma M."/>
            <person name="Ueda M."/>
            <person name="Okahashi N."/>
            <person name="Amafuji K."/>
            <person name="Kiridooshi Y."/>
            <person name="Sugita K."/>
            <person name="Strazar M."/>
            <person name="Skelly A."/>
            <person name="Suda W."/>
            <person name="Hattori M."/>
            <person name="Nakamoto N."/>
            <person name="Caballero S."/>
            <person name="Norman J."/>
            <person name="Olle B."/>
            <person name="Tanoue T."/>
            <person name="Arita M."/>
            <person name="Bucci V."/>
            <person name="Atarashi K."/>
            <person name="Xavier R."/>
            <person name="Honda K."/>
        </authorList>
    </citation>
    <scope>NUCLEOTIDE SEQUENCE [LARGE SCALE GENOMIC DNA]</scope>
    <source>
        <strain evidence="3">k34-0107-D12</strain>
    </source>
</reference>
<evidence type="ECO:0000313" key="3">
    <source>
        <dbReference type="Proteomes" id="UP001600941"/>
    </source>
</evidence>
<name>A0ABQ0BUA2_9FIRM</name>
<dbReference type="PANTHER" id="PTHR37301">
    <property type="entry name" value="DNA-BINDING PROTEIN-RELATED"/>
    <property type="match status" value="1"/>
</dbReference>
<proteinExistence type="predicted"/>
<organism evidence="2 3">
    <name type="scientific">Blautia parvula</name>
    <dbReference type="NCBI Taxonomy" id="2877527"/>
    <lineage>
        <taxon>Bacteria</taxon>
        <taxon>Bacillati</taxon>
        <taxon>Bacillota</taxon>
        <taxon>Clostridia</taxon>
        <taxon>Lachnospirales</taxon>
        <taxon>Lachnospiraceae</taxon>
        <taxon>Blautia</taxon>
    </lineage>
</organism>
<evidence type="ECO:0000259" key="1">
    <source>
        <dbReference type="Pfam" id="PF13443"/>
    </source>
</evidence>
<gene>
    <name evidence="2" type="ORF">K340107D12_29400</name>
</gene>
<dbReference type="InterPro" id="IPR001387">
    <property type="entry name" value="Cro/C1-type_HTH"/>
</dbReference>
<dbReference type="Proteomes" id="UP001600941">
    <property type="component" value="Unassembled WGS sequence"/>
</dbReference>
<evidence type="ECO:0000313" key="2">
    <source>
        <dbReference type="EMBL" id="GAA6500124.1"/>
    </source>
</evidence>
<accession>A0ABQ0BUA2</accession>
<protein>
    <recommendedName>
        <fullName evidence="1">HTH cro/C1-type domain-containing protein</fullName>
    </recommendedName>
</protein>
<comment type="caution">
    <text evidence="2">The sequence shown here is derived from an EMBL/GenBank/DDBJ whole genome shotgun (WGS) entry which is preliminary data.</text>
</comment>
<sequence length="73" mass="8630">MENYGSIEVKIDEMLEKRNLSKNKLCFKAQLERKQLNKLYKNEAVRIDFGVLCRICFALDCDISDILIYKKPE</sequence>
<dbReference type="SUPFAM" id="SSF47413">
    <property type="entry name" value="lambda repressor-like DNA-binding domains"/>
    <property type="match status" value="1"/>
</dbReference>
<dbReference type="RefSeq" id="WP_033139530.1">
    <property type="nucleotide sequence ID" value="NZ_AP031413.1"/>
</dbReference>
<dbReference type="InterPro" id="IPR010982">
    <property type="entry name" value="Lambda_DNA-bd_dom_sf"/>
</dbReference>
<keyword evidence="3" id="KW-1185">Reference proteome</keyword>